<keyword evidence="4" id="KW-1185">Reference proteome</keyword>
<protein>
    <recommendedName>
        <fullName evidence="2">F-box domain-containing protein</fullName>
    </recommendedName>
</protein>
<dbReference type="InterPro" id="IPR001810">
    <property type="entry name" value="F-box_dom"/>
</dbReference>
<evidence type="ECO:0000259" key="2">
    <source>
        <dbReference type="PROSITE" id="PS50181"/>
    </source>
</evidence>
<organism evidence="3 4">
    <name type="scientific">Penicillium atrosanguineum</name>
    <dbReference type="NCBI Taxonomy" id="1132637"/>
    <lineage>
        <taxon>Eukaryota</taxon>
        <taxon>Fungi</taxon>
        <taxon>Dikarya</taxon>
        <taxon>Ascomycota</taxon>
        <taxon>Pezizomycotina</taxon>
        <taxon>Eurotiomycetes</taxon>
        <taxon>Eurotiomycetidae</taxon>
        <taxon>Eurotiales</taxon>
        <taxon>Aspergillaceae</taxon>
        <taxon>Penicillium</taxon>
    </lineage>
</organism>
<accession>A0A9W9Q2G0</accession>
<evidence type="ECO:0000256" key="1">
    <source>
        <dbReference type="SAM" id="MobiDB-lite"/>
    </source>
</evidence>
<feature type="region of interest" description="Disordered" evidence="1">
    <location>
        <begin position="215"/>
        <end position="239"/>
    </location>
</feature>
<comment type="caution">
    <text evidence="3">The sequence shown here is derived from an EMBL/GenBank/DDBJ whole genome shotgun (WGS) entry which is preliminary data.</text>
</comment>
<proteinExistence type="predicted"/>
<dbReference type="PROSITE" id="PS50181">
    <property type="entry name" value="FBOX"/>
    <property type="match status" value="1"/>
</dbReference>
<sequence>MSIDVLPTELLTKITGWFEQPEWFALRLASRALYSKSLDAFADYYYKTVCLLVTSESIQKLRDIATNDDIRARVKELLITPVLFDGRYHMSYPVFATSEFGNLGRTRRAARTLPPPRYAWTHVELEARYAAYQAIAADHEKLLQSDVLGETLRSCMVRFENICCIGLRPYSTAYLLDSDNGVQARGLGSLHDHLVCEYKSPLKYHRTHLSIVLRTDSNSSPPDSPLVCVPAPVGPGRRP</sequence>
<gene>
    <name evidence="3" type="ORF">N7476_001905</name>
</gene>
<dbReference type="EMBL" id="JAPZBO010000002">
    <property type="protein sequence ID" value="KAJ5323305.1"/>
    <property type="molecule type" value="Genomic_DNA"/>
</dbReference>
<evidence type="ECO:0000313" key="3">
    <source>
        <dbReference type="EMBL" id="KAJ5323305.1"/>
    </source>
</evidence>
<feature type="domain" description="F-box" evidence="2">
    <location>
        <begin position="1"/>
        <end position="49"/>
    </location>
</feature>
<evidence type="ECO:0000313" key="4">
    <source>
        <dbReference type="Proteomes" id="UP001147746"/>
    </source>
</evidence>
<dbReference type="Proteomes" id="UP001147746">
    <property type="component" value="Unassembled WGS sequence"/>
</dbReference>
<reference evidence="3" key="1">
    <citation type="submission" date="2022-12" db="EMBL/GenBank/DDBJ databases">
        <authorList>
            <person name="Petersen C."/>
        </authorList>
    </citation>
    <scope>NUCLEOTIDE SEQUENCE</scope>
    <source>
        <strain evidence="3">IBT 21472</strain>
    </source>
</reference>
<name>A0A9W9Q2G0_9EURO</name>
<reference evidence="3" key="2">
    <citation type="journal article" date="2023" name="IMA Fungus">
        <title>Comparative genomic study of the Penicillium genus elucidates a diverse pangenome and 15 lateral gene transfer events.</title>
        <authorList>
            <person name="Petersen C."/>
            <person name="Sorensen T."/>
            <person name="Nielsen M.R."/>
            <person name="Sondergaard T.E."/>
            <person name="Sorensen J.L."/>
            <person name="Fitzpatrick D.A."/>
            <person name="Frisvad J.C."/>
            <person name="Nielsen K.L."/>
        </authorList>
    </citation>
    <scope>NUCLEOTIDE SEQUENCE</scope>
    <source>
        <strain evidence="3">IBT 21472</strain>
    </source>
</reference>
<dbReference type="AlphaFoldDB" id="A0A9W9Q2G0"/>